<dbReference type="InterPro" id="IPR001206">
    <property type="entry name" value="Diacylglycerol_kinase_cat_dom"/>
</dbReference>
<dbReference type="PANTHER" id="PTHR11255">
    <property type="entry name" value="DIACYLGLYCEROL KINASE"/>
    <property type="match status" value="1"/>
</dbReference>
<dbReference type="Proteomes" id="UP001604277">
    <property type="component" value="Unassembled WGS sequence"/>
</dbReference>
<keyword evidence="2" id="KW-0808">Transferase</keyword>
<dbReference type="AlphaFoldDB" id="A0ABD1P039"/>
<dbReference type="InterPro" id="IPR037607">
    <property type="entry name" value="DGK"/>
</dbReference>
<reference evidence="3" key="1">
    <citation type="submission" date="2024-07" db="EMBL/GenBank/DDBJ databases">
        <title>Two chromosome-level genome assemblies of Korean endemic species Abeliophyllum distichum and Forsythia ovata (Oleaceae).</title>
        <authorList>
            <person name="Jang H."/>
        </authorList>
    </citation>
    <scope>NUCLEOTIDE SEQUENCE [LARGE SCALE GENOMIC DNA]</scope>
</reference>
<protein>
    <submittedName>
        <fullName evidence="2">Diacylglycerol kinase 4</fullName>
    </submittedName>
</protein>
<sequence length="178" mass="20034">MERKNSRKKRPGVGNSMSERNSYLQVFDLSSVKPHEFVQYGLACLEKFASLGDSCAKETREKLRVVVAGGDGTVGWVLGCLGELNRADCQFHRQGGFFPFNWKSAIKRTLDRIGNDPTRCLDSWHVLVTMPAGVDMETPYSLKATEETPLDQVCGRSLLYYPVIFSPFCKIQFELGEQ</sequence>
<proteinExistence type="predicted"/>
<organism evidence="2 3">
    <name type="scientific">Forsythia ovata</name>
    <dbReference type="NCBI Taxonomy" id="205694"/>
    <lineage>
        <taxon>Eukaryota</taxon>
        <taxon>Viridiplantae</taxon>
        <taxon>Streptophyta</taxon>
        <taxon>Embryophyta</taxon>
        <taxon>Tracheophyta</taxon>
        <taxon>Spermatophyta</taxon>
        <taxon>Magnoliopsida</taxon>
        <taxon>eudicotyledons</taxon>
        <taxon>Gunneridae</taxon>
        <taxon>Pentapetalae</taxon>
        <taxon>asterids</taxon>
        <taxon>lamiids</taxon>
        <taxon>Lamiales</taxon>
        <taxon>Oleaceae</taxon>
        <taxon>Forsythieae</taxon>
        <taxon>Forsythia</taxon>
    </lineage>
</organism>
<feature type="domain" description="DAGKc" evidence="1">
    <location>
        <begin position="52"/>
        <end position="83"/>
    </location>
</feature>
<dbReference type="InterPro" id="IPR016064">
    <property type="entry name" value="NAD/diacylglycerol_kinase_sf"/>
</dbReference>
<comment type="caution">
    <text evidence="2">The sequence shown here is derived from an EMBL/GenBank/DDBJ whole genome shotgun (WGS) entry which is preliminary data.</text>
</comment>
<evidence type="ECO:0000313" key="3">
    <source>
        <dbReference type="Proteomes" id="UP001604277"/>
    </source>
</evidence>
<dbReference type="GO" id="GO:0016301">
    <property type="term" value="F:kinase activity"/>
    <property type="evidence" value="ECO:0007669"/>
    <property type="project" value="UniProtKB-KW"/>
</dbReference>
<gene>
    <name evidence="2" type="ORF">Fot_56413</name>
</gene>
<evidence type="ECO:0000259" key="1">
    <source>
        <dbReference type="Pfam" id="PF00781"/>
    </source>
</evidence>
<accession>A0ABD1P039</accession>
<dbReference type="SUPFAM" id="SSF111331">
    <property type="entry name" value="NAD kinase/diacylglycerol kinase-like"/>
    <property type="match status" value="1"/>
</dbReference>
<name>A0ABD1P039_9LAMI</name>
<dbReference type="EMBL" id="JBFOLJ010000043">
    <property type="protein sequence ID" value="KAL2457217.1"/>
    <property type="molecule type" value="Genomic_DNA"/>
</dbReference>
<keyword evidence="3" id="KW-1185">Reference proteome</keyword>
<keyword evidence="2" id="KW-0418">Kinase</keyword>
<dbReference type="PANTHER" id="PTHR11255:SF80">
    <property type="entry name" value="EYE-SPECIFIC DIACYLGLYCEROL KINASE"/>
    <property type="match status" value="1"/>
</dbReference>
<evidence type="ECO:0000313" key="2">
    <source>
        <dbReference type="EMBL" id="KAL2457217.1"/>
    </source>
</evidence>
<dbReference type="Pfam" id="PF00781">
    <property type="entry name" value="DAGK_cat"/>
    <property type="match status" value="1"/>
</dbReference>